<dbReference type="Proteomes" id="UP000321317">
    <property type="component" value="Unassembled WGS sequence"/>
</dbReference>
<dbReference type="RefSeq" id="WP_082199527.1">
    <property type="nucleotide sequence ID" value="NZ_CAUWMG010000075.1"/>
</dbReference>
<dbReference type="EMBL" id="VDBS01000096">
    <property type="protein sequence ID" value="TNB54993.1"/>
    <property type="molecule type" value="Genomic_DNA"/>
</dbReference>
<name>A0AAX2UGI8_9BACT</name>
<organism evidence="1 3">
    <name type="scientific">Campylobacter helveticus</name>
    <dbReference type="NCBI Taxonomy" id="28898"/>
    <lineage>
        <taxon>Bacteria</taxon>
        <taxon>Pseudomonadati</taxon>
        <taxon>Campylobacterota</taxon>
        <taxon>Epsilonproteobacteria</taxon>
        <taxon>Campylobacterales</taxon>
        <taxon>Campylobacteraceae</taxon>
        <taxon>Campylobacter</taxon>
    </lineage>
</organism>
<comment type="caution">
    <text evidence="1">The sequence shown here is derived from an EMBL/GenBank/DDBJ whole genome shotgun (WGS) entry which is preliminary data.</text>
</comment>
<proteinExistence type="predicted"/>
<gene>
    <name evidence="1" type="ORF">FDW42_09765</name>
    <name evidence="2" type="ORF">FVD16_04995</name>
</gene>
<dbReference type="Pfam" id="PF19940">
    <property type="entry name" value="DUF6402"/>
    <property type="match status" value="1"/>
</dbReference>
<evidence type="ECO:0000313" key="4">
    <source>
        <dbReference type="Proteomes" id="UP000321317"/>
    </source>
</evidence>
<sequence>MNEGDFFQTLGLDHINAETSNDKIIQETNFYDHSILSTKLECCYNEFKYYKENGNEVAALGWAVSYNLQFLWQNSPKMDTIQNYQLSIKQDKPSNEQKLKEIQNFLQSKGIEPLVLHYTPYPTNLEEKDKKIGQNFSPYELRKRAELYSYNAGYNENLIREEKRLIRFYTTLDWDKFYMQFPLLKDNEKIFFKDMIYTNKFKKQIENILFAPQNAKILHNLSSGEYDFYFAIDIRENRSNENAKSYLLSKGETPFGYKLTKYCKPFEIDNLNCQTFSVTDSFFMNKAFEYLKYSFSNQMSYKTLQNDFRTLSLLEKFTLFHPNNFAIHQSNQTYNKVQMNFQKNLALYACSGKFSINYVPINITIKKDESHRISFRVNEIFAYVYDSFDFLDQSHEFDDNGNIIKLGQPVGAWDFNEKSFSIWGSIRQMDTYKSIEYLGYAIPNITIEDVLQAKKTNRYYIYNQDYQDYQKFTPYGLDFRVFSDNFIKKIDFTNEPIHHNL</sequence>
<dbReference type="KEGG" id="chv:CHELV3228_0649"/>
<dbReference type="InterPro" id="IPR045646">
    <property type="entry name" value="DUF6402"/>
</dbReference>
<dbReference type="AlphaFoldDB" id="A0AAX2UGI8"/>
<reference evidence="1 3" key="1">
    <citation type="submission" date="2019-05" db="EMBL/GenBank/DDBJ databases">
        <title>Draft genomes of eight strains of Campylobacter helveticus isolated from cats and a dog in New Zealand.</title>
        <authorList>
            <person name="Bojanic K."/>
            <person name="Midwinter A.C."/>
            <person name="Biggs P.J."/>
            <person name="Acke E."/>
            <person name="Cornelius A.J."/>
            <person name="Marshall J.C."/>
        </authorList>
    </citation>
    <scope>NUCLEOTIDE SEQUENCE [LARGE SCALE GENOMIC DNA]</scope>
    <source>
        <strain evidence="1 3">ACP123b</strain>
    </source>
</reference>
<dbReference type="Proteomes" id="UP000306813">
    <property type="component" value="Unassembled WGS sequence"/>
</dbReference>
<keyword evidence="4" id="KW-1185">Reference proteome</keyword>
<evidence type="ECO:0000313" key="2">
    <source>
        <dbReference type="EMBL" id="TXK57327.1"/>
    </source>
</evidence>
<dbReference type="EMBL" id="VRMA01000041">
    <property type="protein sequence ID" value="TXK57327.1"/>
    <property type="molecule type" value="Genomic_DNA"/>
</dbReference>
<evidence type="ECO:0000313" key="1">
    <source>
        <dbReference type="EMBL" id="TNB54993.1"/>
    </source>
</evidence>
<reference evidence="2 4" key="2">
    <citation type="submission" date="2019-08" db="EMBL/GenBank/DDBJ databases">
        <title>Rapid identification of Enteric Bacteria from Whole Genome Sequences (WGS) using Average Nucleotide Identity (ANI).</title>
        <authorList>
            <person name="Lane C."/>
        </authorList>
    </citation>
    <scope>NUCLEOTIDE SEQUENCE [LARGE SCALE GENOMIC DNA]</scope>
    <source>
        <strain evidence="2 4">D4984</strain>
    </source>
</reference>
<accession>A0AAX2UGI8</accession>
<dbReference type="GeneID" id="52036568"/>
<protein>
    <submittedName>
        <fullName evidence="1">Uncharacterized protein</fullName>
    </submittedName>
</protein>
<evidence type="ECO:0000313" key="3">
    <source>
        <dbReference type="Proteomes" id="UP000306813"/>
    </source>
</evidence>